<dbReference type="Gene3D" id="3.30.450.20">
    <property type="entry name" value="PAS domain"/>
    <property type="match status" value="2"/>
</dbReference>
<sequence length="644" mass="71737">MKRYPIAFKLTFFILSCAFVIVAAIVAYNFTASRGIILSQAEENSRLLVTGTAERIDSVLSGVQKVAENIAFSLEDATLSRKEILDLNRRVLANNPEIYGMAIAFEPYFLERDKLYFAPYYFRSGGRIGFTMLGDAHYRYFYMDWYQIPKELGQSVWTEPYFDEGGGGVIMATYAVPFYRTVEGRSVFAGVVTADISLEWLQKMVGSIRLFDTGYAFLLSRHGTFITHPDDNLVMNQTVFSLAEERGSEELRQLGKRMLSGEPTFAPVGKVIDGKESYMFSQGLKYGGWSIGIVFPKEEMLAGVYSLSKSMIIIGVIGFVLLVLVTVGIARRITLPLRELSGSAREIASGNLDLMLPEIRANDEVGDLADSFRYMKNSLKDFIRDLTSTTAAKERIESELRIAREIQMGILPKLFPAFPDRKEFEVFASIEPAKEVGGDLYDFFFVDEKHFCFLVGDVSGKGVPAAFFMAVTKTLLKVVAERGLDPGEILTKVNADLASENESCMFVTLFLAIMNIETGETRYANAGHNPPIYLPCGGKPEWIPPLGEPVAGIMDTMVYTTKTMTLRPGDIVFIYTDGVTEAMDPEKTLFSEDRLLGLLTKDDEPFAPKLVKDVAAAIKEFARGAEQSDDITMLAMQFMGQCKK</sequence>
<keyword evidence="2" id="KW-0812">Transmembrane</keyword>
<gene>
    <name evidence="4" type="ORF">AWY79_06150</name>
    <name evidence="5" type="ORF">EDC59_101102</name>
</gene>
<dbReference type="SMART" id="SM00331">
    <property type="entry name" value="PP2C_SIG"/>
    <property type="match status" value="1"/>
</dbReference>
<dbReference type="GO" id="GO:0016020">
    <property type="term" value="C:membrane"/>
    <property type="evidence" value="ECO:0007669"/>
    <property type="project" value="InterPro"/>
</dbReference>
<dbReference type="InterPro" id="IPR029151">
    <property type="entry name" value="Sensor-like_sf"/>
</dbReference>
<dbReference type="SMART" id="SM00304">
    <property type="entry name" value="HAMP"/>
    <property type="match status" value="1"/>
</dbReference>
<organism evidence="5 7">
    <name type="scientific">Pseudodesulfovibrio indicus</name>
    <dbReference type="NCBI Taxonomy" id="1716143"/>
    <lineage>
        <taxon>Bacteria</taxon>
        <taxon>Pseudomonadati</taxon>
        <taxon>Thermodesulfobacteriota</taxon>
        <taxon>Desulfovibrionia</taxon>
        <taxon>Desulfovibrionales</taxon>
        <taxon>Desulfovibrionaceae</taxon>
    </lineage>
</organism>
<evidence type="ECO:0000313" key="4">
    <source>
        <dbReference type="EMBL" id="AMK10720.1"/>
    </source>
</evidence>
<evidence type="ECO:0000313" key="5">
    <source>
        <dbReference type="EMBL" id="TDT91704.1"/>
    </source>
</evidence>
<name>A0A126QKZ4_9BACT</name>
<evidence type="ECO:0000313" key="7">
    <source>
        <dbReference type="Proteomes" id="UP000295506"/>
    </source>
</evidence>
<keyword evidence="2" id="KW-0472">Membrane</keyword>
<dbReference type="CDD" id="cd12913">
    <property type="entry name" value="PDC1_MCP_like"/>
    <property type="match status" value="1"/>
</dbReference>
<dbReference type="PROSITE" id="PS50885">
    <property type="entry name" value="HAMP"/>
    <property type="match status" value="1"/>
</dbReference>
<dbReference type="Proteomes" id="UP000055611">
    <property type="component" value="Chromosome"/>
</dbReference>
<dbReference type="EMBL" id="SOBK01000001">
    <property type="protein sequence ID" value="TDT91704.1"/>
    <property type="molecule type" value="Genomic_DNA"/>
</dbReference>
<reference evidence="5 7" key="2">
    <citation type="submission" date="2019-03" db="EMBL/GenBank/DDBJ databases">
        <title>Genomic Encyclopedia of Type Strains, Phase IV (KMG-IV): sequencing the most valuable type-strain genomes for metagenomic binning, comparative biology and taxonomic classification.</title>
        <authorList>
            <person name="Goeker M."/>
        </authorList>
    </citation>
    <scope>NUCLEOTIDE SEQUENCE [LARGE SCALE GENOMIC DNA]</scope>
    <source>
        <strain evidence="5 7">DSM 101483</strain>
    </source>
</reference>
<evidence type="ECO:0000313" key="6">
    <source>
        <dbReference type="Proteomes" id="UP000055611"/>
    </source>
</evidence>
<evidence type="ECO:0000256" key="1">
    <source>
        <dbReference type="ARBA" id="ARBA00022801"/>
    </source>
</evidence>
<protein>
    <submittedName>
        <fullName evidence="4">Serine/threonine protein phosphatase</fullName>
    </submittedName>
    <submittedName>
        <fullName evidence="5">Sigma-B regulation protein RsbU (Phosphoserine phosphatase)</fullName>
    </submittedName>
</protein>
<dbReference type="Proteomes" id="UP000295506">
    <property type="component" value="Unassembled WGS sequence"/>
</dbReference>
<dbReference type="InterPro" id="IPR001932">
    <property type="entry name" value="PPM-type_phosphatase-like_dom"/>
</dbReference>
<dbReference type="SUPFAM" id="SSF103190">
    <property type="entry name" value="Sensory domain-like"/>
    <property type="match status" value="1"/>
</dbReference>
<dbReference type="Pfam" id="PF07228">
    <property type="entry name" value="SpoIIE"/>
    <property type="match status" value="1"/>
</dbReference>
<dbReference type="CDD" id="cd12912">
    <property type="entry name" value="PDC2_MCP_like"/>
    <property type="match status" value="1"/>
</dbReference>
<dbReference type="KEGG" id="dej:AWY79_06150"/>
<feature type="domain" description="HAMP" evidence="3">
    <location>
        <begin position="331"/>
        <end position="384"/>
    </location>
</feature>
<feature type="transmembrane region" description="Helical" evidence="2">
    <location>
        <begin position="311"/>
        <end position="330"/>
    </location>
</feature>
<reference evidence="4 6" key="1">
    <citation type="journal article" date="2016" name="Front. Microbiol.">
        <title>Genome Sequence of the Piezophilic, Mesophilic Sulfate-Reducing Bacterium Desulfovibrio indicus J2T.</title>
        <authorList>
            <person name="Cao J."/>
            <person name="Maignien L."/>
            <person name="Shao Z."/>
            <person name="Alain K."/>
            <person name="Jebbar M."/>
        </authorList>
    </citation>
    <scope>NUCLEOTIDE SEQUENCE [LARGE SCALE GENOMIC DNA]</scope>
    <source>
        <strain evidence="4 6">J2</strain>
    </source>
</reference>
<keyword evidence="1" id="KW-0378">Hydrolase</keyword>
<dbReference type="InterPro" id="IPR052016">
    <property type="entry name" value="Bact_Sigma-Reg"/>
</dbReference>
<dbReference type="GO" id="GO:0016791">
    <property type="term" value="F:phosphatase activity"/>
    <property type="evidence" value="ECO:0007669"/>
    <property type="project" value="TreeGrafter"/>
</dbReference>
<dbReference type="Gene3D" id="3.60.40.10">
    <property type="entry name" value="PPM-type phosphatase domain"/>
    <property type="match status" value="1"/>
</dbReference>
<dbReference type="Pfam" id="PF00672">
    <property type="entry name" value="HAMP"/>
    <property type="match status" value="1"/>
</dbReference>
<accession>A0A126QKZ4</accession>
<dbReference type="InterPro" id="IPR036457">
    <property type="entry name" value="PPM-type-like_dom_sf"/>
</dbReference>
<keyword evidence="6" id="KW-1185">Reference proteome</keyword>
<evidence type="ECO:0000259" key="3">
    <source>
        <dbReference type="PROSITE" id="PS50885"/>
    </source>
</evidence>
<dbReference type="CDD" id="cd06225">
    <property type="entry name" value="HAMP"/>
    <property type="match status" value="1"/>
</dbReference>
<dbReference type="SUPFAM" id="SSF158472">
    <property type="entry name" value="HAMP domain-like"/>
    <property type="match status" value="1"/>
</dbReference>
<evidence type="ECO:0000256" key="2">
    <source>
        <dbReference type="SAM" id="Phobius"/>
    </source>
</evidence>
<dbReference type="SUPFAM" id="SSF81606">
    <property type="entry name" value="PP2C-like"/>
    <property type="match status" value="1"/>
</dbReference>
<feature type="transmembrane region" description="Helical" evidence="2">
    <location>
        <begin position="12"/>
        <end position="30"/>
    </location>
</feature>
<dbReference type="Gene3D" id="6.10.340.10">
    <property type="match status" value="1"/>
</dbReference>
<dbReference type="OrthoDB" id="9802500at2"/>
<dbReference type="RefSeq" id="WP_066801653.1">
    <property type="nucleotide sequence ID" value="NZ_CP014206.1"/>
</dbReference>
<dbReference type="EMBL" id="CP014206">
    <property type="protein sequence ID" value="AMK10720.1"/>
    <property type="molecule type" value="Genomic_DNA"/>
</dbReference>
<dbReference type="InterPro" id="IPR003660">
    <property type="entry name" value="HAMP_dom"/>
</dbReference>
<dbReference type="PANTHER" id="PTHR43156:SF2">
    <property type="entry name" value="STAGE II SPORULATION PROTEIN E"/>
    <property type="match status" value="1"/>
</dbReference>
<proteinExistence type="predicted"/>
<keyword evidence="2" id="KW-1133">Transmembrane helix</keyword>
<dbReference type="GO" id="GO:0007165">
    <property type="term" value="P:signal transduction"/>
    <property type="evidence" value="ECO:0007669"/>
    <property type="project" value="InterPro"/>
</dbReference>
<dbReference type="PANTHER" id="PTHR43156">
    <property type="entry name" value="STAGE II SPORULATION PROTEIN E-RELATED"/>
    <property type="match status" value="1"/>
</dbReference>
<dbReference type="AlphaFoldDB" id="A0A126QKZ4"/>
<dbReference type="Pfam" id="PF22673">
    <property type="entry name" value="MCP-like_PDC_1"/>
    <property type="match status" value="1"/>
</dbReference>